<name>A0A183EHC8_9BILA</name>
<dbReference type="EMBL" id="UYRT01090307">
    <property type="protein sequence ID" value="VDN35894.1"/>
    <property type="molecule type" value="Genomic_DNA"/>
</dbReference>
<evidence type="ECO:0000313" key="1">
    <source>
        <dbReference type="EMBL" id="VDN35894.1"/>
    </source>
</evidence>
<keyword evidence="2" id="KW-1185">Reference proteome</keyword>
<dbReference type="WBParaSite" id="GPUH_0002039401-mRNA-1">
    <property type="protein sequence ID" value="GPUH_0002039401-mRNA-1"/>
    <property type="gene ID" value="GPUH_0002039401"/>
</dbReference>
<accession>A0A183EHC8</accession>
<evidence type="ECO:0000313" key="2">
    <source>
        <dbReference type="Proteomes" id="UP000271098"/>
    </source>
</evidence>
<dbReference type="Proteomes" id="UP000271098">
    <property type="component" value="Unassembled WGS sequence"/>
</dbReference>
<dbReference type="AlphaFoldDB" id="A0A183EHC8"/>
<evidence type="ECO:0000313" key="3">
    <source>
        <dbReference type="WBParaSite" id="GPUH_0002039401-mRNA-1"/>
    </source>
</evidence>
<reference evidence="1 2" key="2">
    <citation type="submission" date="2018-11" db="EMBL/GenBank/DDBJ databases">
        <authorList>
            <consortium name="Pathogen Informatics"/>
        </authorList>
    </citation>
    <scope>NUCLEOTIDE SEQUENCE [LARGE SCALE GENOMIC DNA]</scope>
</reference>
<reference evidence="3" key="1">
    <citation type="submission" date="2016-06" db="UniProtKB">
        <authorList>
            <consortium name="WormBaseParasite"/>
        </authorList>
    </citation>
    <scope>IDENTIFICATION</scope>
</reference>
<sequence length="117" mass="13805">MRKSSPWPSHIGVLEAWPEKDLWHSEHFTAKEFSEGSFEIVKNRRKEKLKLKYTWKRLRNAPFVVVLAMKLSESDSKIAMLLKNSRQEYVLDNLVYHRLDIQGFLSQIPTTVYITVV</sequence>
<proteinExistence type="predicted"/>
<protein>
    <submittedName>
        <fullName evidence="3">SH2 domain-containing protein</fullName>
    </submittedName>
</protein>
<organism evidence="3">
    <name type="scientific">Gongylonema pulchrum</name>
    <dbReference type="NCBI Taxonomy" id="637853"/>
    <lineage>
        <taxon>Eukaryota</taxon>
        <taxon>Metazoa</taxon>
        <taxon>Ecdysozoa</taxon>
        <taxon>Nematoda</taxon>
        <taxon>Chromadorea</taxon>
        <taxon>Rhabditida</taxon>
        <taxon>Spirurina</taxon>
        <taxon>Spiruromorpha</taxon>
        <taxon>Spiruroidea</taxon>
        <taxon>Gongylonematidae</taxon>
        <taxon>Gongylonema</taxon>
    </lineage>
</organism>
<gene>
    <name evidence="1" type="ORF">GPUH_LOCUS20370</name>
</gene>